<dbReference type="EnsemblMetazoa" id="MDOA003446-RA">
    <property type="protein sequence ID" value="MDOA003446-PA"/>
    <property type="gene ID" value="MDOA003446"/>
</dbReference>
<dbReference type="VEuPathDB" id="VectorBase:MDOMA2_017642"/>
<proteinExistence type="predicted"/>
<dbReference type="InterPro" id="IPR036928">
    <property type="entry name" value="AS_sf"/>
</dbReference>
<dbReference type="eggNOG" id="KOG1212">
    <property type="taxonomic scope" value="Eukaryota"/>
</dbReference>
<dbReference type="PANTHER" id="PTHR43372">
    <property type="entry name" value="FATTY-ACID AMIDE HYDROLASE"/>
    <property type="match status" value="1"/>
</dbReference>
<dbReference type="InterPro" id="IPR023631">
    <property type="entry name" value="Amidase_dom"/>
</dbReference>
<name>A0A1I8MCC8_MUSDO</name>
<organism evidence="3">
    <name type="scientific">Musca domestica</name>
    <name type="common">House fly</name>
    <dbReference type="NCBI Taxonomy" id="7370"/>
    <lineage>
        <taxon>Eukaryota</taxon>
        <taxon>Metazoa</taxon>
        <taxon>Ecdysozoa</taxon>
        <taxon>Arthropoda</taxon>
        <taxon>Hexapoda</taxon>
        <taxon>Insecta</taxon>
        <taxon>Pterygota</taxon>
        <taxon>Neoptera</taxon>
        <taxon>Endopterygota</taxon>
        <taxon>Diptera</taxon>
        <taxon>Brachycera</taxon>
        <taxon>Muscomorpha</taxon>
        <taxon>Muscoidea</taxon>
        <taxon>Muscidae</taxon>
        <taxon>Musca</taxon>
    </lineage>
</organism>
<evidence type="ECO:0000256" key="1">
    <source>
        <dbReference type="SAM" id="Phobius"/>
    </source>
</evidence>
<dbReference type="Gene3D" id="3.90.1300.10">
    <property type="entry name" value="Amidase signature (AS) domain"/>
    <property type="match status" value="1"/>
</dbReference>
<dbReference type="STRING" id="7370.A0A1I8MCC8"/>
<keyword evidence="1" id="KW-1133">Transmembrane helix</keyword>
<dbReference type="PANTHER" id="PTHR43372:SF3">
    <property type="entry name" value="AT07710P-RELATED"/>
    <property type="match status" value="1"/>
</dbReference>
<keyword evidence="1" id="KW-0812">Transmembrane</keyword>
<dbReference type="RefSeq" id="XP_005185712.3">
    <property type="nucleotide sequence ID" value="XM_005185655.4"/>
</dbReference>
<dbReference type="OrthoDB" id="6428749at2759"/>
<dbReference type="InterPro" id="IPR052739">
    <property type="entry name" value="FAAH2"/>
</dbReference>
<dbReference type="VEuPathDB" id="VectorBase:MDOA003446"/>
<feature type="transmembrane region" description="Helical" evidence="1">
    <location>
        <begin position="415"/>
        <end position="437"/>
    </location>
</feature>
<evidence type="ECO:0000313" key="3">
    <source>
        <dbReference type="EnsemblMetazoa" id="MDOA003446-PA"/>
    </source>
</evidence>
<dbReference type="Pfam" id="PF01425">
    <property type="entry name" value="Amidase"/>
    <property type="match status" value="1"/>
</dbReference>
<accession>A0A1I8MCC8</accession>
<dbReference type="KEGG" id="mde:101888535"/>
<protein>
    <recommendedName>
        <fullName evidence="2">Amidase domain-containing protein</fullName>
    </recommendedName>
</protein>
<dbReference type="AlphaFoldDB" id="A0A1I8MCC8"/>
<feature type="transmembrane region" description="Helical" evidence="1">
    <location>
        <begin position="20"/>
        <end position="44"/>
    </location>
</feature>
<evidence type="ECO:0000259" key="2">
    <source>
        <dbReference type="Pfam" id="PF01425"/>
    </source>
</evidence>
<feature type="domain" description="Amidase" evidence="2">
    <location>
        <begin position="87"/>
        <end position="532"/>
    </location>
</feature>
<gene>
    <name evidence="3" type="primary">101888535</name>
</gene>
<sequence>MNLKSQLEARRINLFSVRRVFKLFRMSAFLRVLAFIINAVAYIVNEITNLIIPRRAPIYPPIENPLLLKSVNELLTDLKGRKITSYEIVTTYIARIKEVNARLNAVIENRYMEAIKEARHADNLISQAKDEFQLLMLFSRYPLLGIPFTVKEACGVKGLSYSVGSVARKDEKSPENGDAVEQMRAAGAIPLLVSANPEFCLAFDGETIVYGKCLNPYDMRRSSGGSSSGEGTLNGAGASTFGLASDISGSIRLPSLFCGVFGHKPTGGLISVKGHYPYSTKEEDFPYYLQMGPITRFAKDLPLLLQVMAGENAKKLKLTEEIDFQKLKIYYSYSMGNFLHVPVDFEIKLAITRAVKCFEKGGIATEELHLKEFQNAIEICLSSLASIKGLPSIVTQSVENKPNKLQIIQKIAQSLFGLVPYTTMPLFVELMILVNAFIPSKESARWKEEVKQLRTKLGNLLGTNGVLILPTYHKTANFFNGCSFLNISGTIFMLLFNVLGFPATHVPMGLDRRGLPVGFQVVAAPYMDKLCLQVAAEMEAAFGGWVQPQK</sequence>
<feature type="transmembrane region" description="Helical" evidence="1">
    <location>
        <begin position="485"/>
        <end position="503"/>
    </location>
</feature>
<dbReference type="GO" id="GO:0012505">
    <property type="term" value="C:endomembrane system"/>
    <property type="evidence" value="ECO:0007669"/>
    <property type="project" value="TreeGrafter"/>
</dbReference>
<dbReference type="SUPFAM" id="SSF75304">
    <property type="entry name" value="Amidase signature (AS) enzymes"/>
    <property type="match status" value="1"/>
</dbReference>
<keyword evidence="1" id="KW-0472">Membrane</keyword>
<reference evidence="3" key="1">
    <citation type="submission" date="2020-05" db="UniProtKB">
        <authorList>
            <consortium name="EnsemblMetazoa"/>
        </authorList>
    </citation>
    <scope>IDENTIFICATION</scope>
    <source>
        <strain evidence="3">Aabys</strain>
    </source>
</reference>